<evidence type="ECO:0000256" key="3">
    <source>
        <dbReference type="ARBA" id="ARBA00023274"/>
    </source>
</evidence>
<keyword evidence="4" id="KW-0479">Metal-binding</keyword>
<feature type="binding site" evidence="4">
    <location>
        <position position="38"/>
    </location>
    <ligand>
        <name>Zn(2+)</name>
        <dbReference type="ChEBI" id="CHEBI:29105"/>
    </ligand>
</feature>
<feature type="region of interest" description="Disordered" evidence="5">
    <location>
        <begin position="96"/>
        <end position="141"/>
    </location>
</feature>
<keyword evidence="4" id="KW-0699">rRNA-binding</keyword>
<dbReference type="AlphaFoldDB" id="A0A7J4IXY6"/>
<keyword evidence="3 4" id="KW-0687">Ribonucleoprotein</keyword>
<keyword evidence="4" id="KW-0863">Zinc-finger</keyword>
<evidence type="ECO:0000256" key="1">
    <source>
        <dbReference type="ARBA" id="ARBA00022884"/>
    </source>
</evidence>
<dbReference type="InterPro" id="IPR050522">
    <property type="entry name" value="Ribosomal_protein_eL43"/>
</dbReference>
<comment type="subunit">
    <text evidence="4">Part of the 50S ribosomal subunit.</text>
</comment>
<dbReference type="GO" id="GO:0005840">
    <property type="term" value="C:ribosome"/>
    <property type="evidence" value="ECO:0007669"/>
    <property type="project" value="UniProtKB-KW"/>
</dbReference>
<name>A0A7J4IXY6_9ARCH</name>
<dbReference type="Proteomes" id="UP000577419">
    <property type="component" value="Unassembled WGS sequence"/>
</dbReference>
<dbReference type="EMBL" id="DUFG01000004">
    <property type="protein sequence ID" value="HIH07836.1"/>
    <property type="molecule type" value="Genomic_DNA"/>
</dbReference>
<comment type="similarity">
    <text evidence="4">Belongs to the eukaryotic ribosomal protein eL43 family. Putative zinc-binding subfamily.</text>
</comment>
<dbReference type="Pfam" id="PF01780">
    <property type="entry name" value="Ribosomal_L37ae"/>
    <property type="match status" value="1"/>
</dbReference>
<dbReference type="PANTHER" id="PTHR48129">
    <property type="entry name" value="60S RIBOSOMAL PROTEIN L37A"/>
    <property type="match status" value="1"/>
</dbReference>
<proteinExistence type="inferred from homology"/>
<evidence type="ECO:0000313" key="7">
    <source>
        <dbReference type="Proteomes" id="UP000577419"/>
    </source>
</evidence>
<organism evidence="6 7">
    <name type="scientific">Candidatus Iainarchaeum sp</name>
    <dbReference type="NCBI Taxonomy" id="3101447"/>
    <lineage>
        <taxon>Archaea</taxon>
        <taxon>Candidatus Iainarchaeota</taxon>
        <taxon>Candidatus Iainarchaeia</taxon>
        <taxon>Candidatus Iainarchaeales</taxon>
        <taxon>Candidatus Iainarchaeaceae</taxon>
        <taxon>Candidatus Iainarchaeum</taxon>
    </lineage>
</organism>
<keyword evidence="2 4" id="KW-0689">Ribosomal protein</keyword>
<keyword evidence="4" id="KW-0862">Zinc</keyword>
<feature type="compositionally biased region" description="Basic and acidic residues" evidence="5">
    <location>
        <begin position="96"/>
        <end position="129"/>
    </location>
</feature>
<dbReference type="GO" id="GO:0070180">
    <property type="term" value="F:large ribosomal subunit rRNA binding"/>
    <property type="evidence" value="ECO:0007669"/>
    <property type="project" value="UniProtKB-UniRule"/>
</dbReference>
<comment type="caution">
    <text evidence="6">The sequence shown here is derived from an EMBL/GenBank/DDBJ whole genome shotgun (WGS) entry which is preliminary data.</text>
</comment>
<reference evidence="7" key="1">
    <citation type="journal article" date="2020" name="bioRxiv">
        <title>A rank-normalized archaeal taxonomy based on genome phylogeny resolves widespread incomplete and uneven classifications.</title>
        <authorList>
            <person name="Rinke C."/>
            <person name="Chuvochina M."/>
            <person name="Mussig A.J."/>
            <person name="Chaumeil P.-A."/>
            <person name="Waite D.W."/>
            <person name="Whitman W.B."/>
            <person name="Parks D.H."/>
            <person name="Hugenholtz P."/>
        </authorList>
    </citation>
    <scope>NUCLEOTIDE SEQUENCE [LARGE SCALE GENOMIC DNA]</scope>
</reference>
<dbReference type="GO" id="GO:1990904">
    <property type="term" value="C:ribonucleoprotein complex"/>
    <property type="evidence" value="ECO:0007669"/>
    <property type="project" value="UniProtKB-KW"/>
</dbReference>
<comment type="cofactor">
    <cofactor evidence="4">
        <name>Zn(2+)</name>
        <dbReference type="ChEBI" id="CHEBI:29105"/>
    </cofactor>
    <text evidence="4">Binds 1 zinc ion per subunit.</text>
</comment>
<dbReference type="Gene3D" id="2.20.25.30">
    <property type="match status" value="1"/>
</dbReference>
<dbReference type="GO" id="GO:0008270">
    <property type="term" value="F:zinc ion binding"/>
    <property type="evidence" value="ECO:0007669"/>
    <property type="project" value="UniProtKB-UniRule"/>
</dbReference>
<feature type="binding site" evidence="4">
    <location>
        <position position="56"/>
    </location>
    <ligand>
        <name>Zn(2+)</name>
        <dbReference type="ChEBI" id="CHEBI:29105"/>
    </ligand>
</feature>
<keyword evidence="1 4" id="KW-0694">RNA-binding</keyword>
<feature type="binding site" evidence="4">
    <location>
        <position position="59"/>
    </location>
    <ligand>
        <name>Zn(2+)</name>
        <dbReference type="ChEBI" id="CHEBI:29105"/>
    </ligand>
</feature>
<dbReference type="InterPro" id="IPR002674">
    <property type="entry name" value="Ribosomal_eL43"/>
</dbReference>
<evidence type="ECO:0000256" key="4">
    <source>
        <dbReference type="HAMAP-Rule" id="MF_00327"/>
    </source>
</evidence>
<evidence type="ECO:0000256" key="2">
    <source>
        <dbReference type="ARBA" id="ARBA00022980"/>
    </source>
</evidence>
<dbReference type="GO" id="GO:0006412">
    <property type="term" value="P:translation"/>
    <property type="evidence" value="ECO:0007669"/>
    <property type="project" value="UniProtKB-UniRule"/>
</dbReference>
<dbReference type="PANTHER" id="PTHR48129:SF1">
    <property type="entry name" value="LARGE RIBOSOMAL SUBUNIT PROTEIN EL43"/>
    <property type="match status" value="1"/>
</dbReference>
<evidence type="ECO:0000256" key="5">
    <source>
        <dbReference type="SAM" id="MobiDB-lite"/>
    </source>
</evidence>
<dbReference type="GO" id="GO:0003735">
    <property type="term" value="F:structural constituent of ribosome"/>
    <property type="evidence" value="ECO:0007669"/>
    <property type="project" value="InterPro"/>
</dbReference>
<gene>
    <name evidence="4" type="primary">rpl37ae</name>
    <name evidence="6" type="ORF">HA237_00530</name>
</gene>
<comment type="function">
    <text evidence="4">Binds to the 23S rRNA.</text>
</comment>
<accession>A0A7J4IXY6</accession>
<protein>
    <recommendedName>
        <fullName evidence="4">Large ribosomal subunit protein eL43</fullName>
    </recommendedName>
</protein>
<dbReference type="InterPro" id="IPR011332">
    <property type="entry name" value="Ribosomal_zn-bd"/>
</dbReference>
<feature type="binding site" evidence="4">
    <location>
        <position position="41"/>
    </location>
    <ligand>
        <name>Zn(2+)</name>
        <dbReference type="ChEBI" id="CHEBI:29105"/>
    </ligand>
</feature>
<dbReference type="SUPFAM" id="SSF57829">
    <property type="entry name" value="Zn-binding ribosomal proteins"/>
    <property type="match status" value="1"/>
</dbReference>
<sequence>MGKTEKIYNTGGFGTRYGVGIRKMFLKVEQKQRQKQECPSCGFNTAKRESKGIFCCKKCGARFAGGAYLAETLSGGIIKKMVGQKKFASYLSELVESKEKKEEAEKKPAEEETRTAEKKEPSREADKKETKQKKTSRKEEK</sequence>
<feature type="compositionally biased region" description="Basic residues" evidence="5">
    <location>
        <begin position="130"/>
        <end position="141"/>
    </location>
</feature>
<feature type="zinc finger region" description="C4-type" evidence="4">
    <location>
        <begin position="38"/>
        <end position="59"/>
    </location>
</feature>
<dbReference type="HAMAP" id="MF_00327">
    <property type="entry name" value="Ribosomal_eL43"/>
    <property type="match status" value="1"/>
</dbReference>
<evidence type="ECO:0000313" key="6">
    <source>
        <dbReference type="EMBL" id="HIH07836.1"/>
    </source>
</evidence>
<dbReference type="InterPro" id="IPR011331">
    <property type="entry name" value="Ribosomal_eL37/eL43"/>
</dbReference>